<comment type="subcellular location">
    <subcellularLocation>
        <location evidence="1">Nucleus</location>
    </subcellularLocation>
</comment>
<evidence type="ECO:0000256" key="1">
    <source>
        <dbReference type="ARBA" id="ARBA00004123"/>
    </source>
</evidence>
<protein>
    <submittedName>
        <fullName evidence="6">B3 domain-containing protein isoform X3</fullName>
    </submittedName>
</protein>
<organism evidence="6 7">
    <name type="scientific">Salvia divinorum</name>
    <name type="common">Maria pastora</name>
    <name type="synonym">Diviner's sage</name>
    <dbReference type="NCBI Taxonomy" id="28513"/>
    <lineage>
        <taxon>Eukaryota</taxon>
        <taxon>Viridiplantae</taxon>
        <taxon>Streptophyta</taxon>
        <taxon>Embryophyta</taxon>
        <taxon>Tracheophyta</taxon>
        <taxon>Spermatophyta</taxon>
        <taxon>Magnoliopsida</taxon>
        <taxon>eudicotyledons</taxon>
        <taxon>Gunneridae</taxon>
        <taxon>Pentapetalae</taxon>
        <taxon>asterids</taxon>
        <taxon>lamiids</taxon>
        <taxon>Lamiales</taxon>
        <taxon>Lamiaceae</taxon>
        <taxon>Nepetoideae</taxon>
        <taxon>Mentheae</taxon>
        <taxon>Salviinae</taxon>
        <taxon>Salvia</taxon>
        <taxon>Salvia subgen. Calosphace</taxon>
    </lineage>
</organism>
<dbReference type="Proteomes" id="UP001567538">
    <property type="component" value="Unassembled WGS sequence"/>
</dbReference>
<proteinExistence type="predicted"/>
<dbReference type="GO" id="GO:0003677">
    <property type="term" value="F:DNA binding"/>
    <property type="evidence" value="ECO:0007669"/>
    <property type="project" value="UniProtKB-KW"/>
</dbReference>
<keyword evidence="4" id="KW-0804">Transcription</keyword>
<evidence type="ECO:0000256" key="5">
    <source>
        <dbReference type="ARBA" id="ARBA00023242"/>
    </source>
</evidence>
<evidence type="ECO:0000256" key="2">
    <source>
        <dbReference type="ARBA" id="ARBA00023015"/>
    </source>
</evidence>
<dbReference type="AlphaFoldDB" id="A0ABD1IDT2"/>
<keyword evidence="5" id="KW-0539">Nucleus</keyword>
<evidence type="ECO:0000313" key="6">
    <source>
        <dbReference type="EMBL" id="KAL1566830.1"/>
    </source>
</evidence>
<comment type="caution">
    <text evidence="6">The sequence shown here is derived from an EMBL/GenBank/DDBJ whole genome shotgun (WGS) entry which is preliminary data.</text>
</comment>
<evidence type="ECO:0000256" key="3">
    <source>
        <dbReference type="ARBA" id="ARBA00023125"/>
    </source>
</evidence>
<name>A0ABD1IDT2_SALDI</name>
<reference evidence="6 7" key="1">
    <citation type="submission" date="2024-06" db="EMBL/GenBank/DDBJ databases">
        <title>A chromosome level genome sequence of Diviner's sage (Salvia divinorum).</title>
        <authorList>
            <person name="Ford S.A."/>
            <person name="Ro D.-K."/>
            <person name="Ness R.W."/>
            <person name="Phillips M.A."/>
        </authorList>
    </citation>
    <scope>NUCLEOTIDE SEQUENCE [LARGE SCALE GENOMIC DNA]</scope>
    <source>
        <strain evidence="6">SAF-2024a</strain>
        <tissue evidence="6">Leaf</tissue>
    </source>
</reference>
<evidence type="ECO:0000313" key="7">
    <source>
        <dbReference type="Proteomes" id="UP001567538"/>
    </source>
</evidence>
<keyword evidence="3" id="KW-0238">DNA-binding</keyword>
<dbReference type="InterPro" id="IPR015300">
    <property type="entry name" value="DNA-bd_pseudobarrel_sf"/>
</dbReference>
<sequence>MTTLPMDAYPLNLKPSFCKIIMSDDYNIRLRFPPLWFTVYGRDLPDQCKIEMPNGLSWMVGITKTSMETYFDEN</sequence>
<dbReference type="Gene3D" id="2.40.330.10">
    <property type="entry name" value="DNA-binding pseudobarrel domain"/>
    <property type="match status" value="1"/>
</dbReference>
<gene>
    <name evidence="6" type="ORF">AAHA92_02388</name>
</gene>
<dbReference type="SUPFAM" id="SSF101936">
    <property type="entry name" value="DNA-binding pseudobarrel domain"/>
    <property type="match status" value="1"/>
</dbReference>
<dbReference type="GO" id="GO:0005634">
    <property type="term" value="C:nucleus"/>
    <property type="evidence" value="ECO:0007669"/>
    <property type="project" value="UniProtKB-SubCell"/>
</dbReference>
<keyword evidence="2" id="KW-0805">Transcription regulation</keyword>
<accession>A0ABD1IDT2</accession>
<keyword evidence="7" id="KW-1185">Reference proteome</keyword>
<dbReference type="EMBL" id="JBEAFC010000002">
    <property type="protein sequence ID" value="KAL1566830.1"/>
    <property type="molecule type" value="Genomic_DNA"/>
</dbReference>
<evidence type="ECO:0000256" key="4">
    <source>
        <dbReference type="ARBA" id="ARBA00023163"/>
    </source>
</evidence>